<dbReference type="SUPFAM" id="SSF53448">
    <property type="entry name" value="Nucleotide-diphospho-sugar transferases"/>
    <property type="match status" value="1"/>
</dbReference>
<accession>A0A2W7JAU9</accession>
<protein>
    <submittedName>
        <fullName evidence="2">GT2 family glycosyltransferase</fullName>
    </submittedName>
</protein>
<dbReference type="PANTHER" id="PTHR43685">
    <property type="entry name" value="GLYCOSYLTRANSFERASE"/>
    <property type="match status" value="1"/>
</dbReference>
<dbReference type="PANTHER" id="PTHR43685:SF14">
    <property type="entry name" value="GLYCOSYLTRANSFERASE 2-LIKE DOMAIN-CONTAINING PROTEIN"/>
    <property type="match status" value="1"/>
</dbReference>
<sequence length="341" mass="37037">MSFRPFLARLGQRVFARGAMPRVSVIIATCNRAASLPAAIEGLRRQHYPSFEVIVVPGPCKDDTLQGLARYPWLRVVPCPEASVGRARNIGVAAAAGEVIVFLDDDAVPRGADWLALHAGAYVAPEVAAVGGHVWDAVADQMQWRLCVCSRDGLPDTDAAGPAERYQGRGADPFIYLAGCNMSLRRSAIQQVGGFNEALPANYDDVDICRRLIDAGLRIRVLPEALVDHAYAPNANRDGQGMIVDPYRLIVSYAVFVGHNPVPGAAPDAAETLTRRWAGSWRENARWRAETGQLAEAALPRFLERIEAGEREGLRLGAQPRLHRAFPAADPAAFRPIRHAA</sequence>
<feature type="domain" description="Glycosyltransferase 2-like" evidence="1">
    <location>
        <begin position="24"/>
        <end position="192"/>
    </location>
</feature>
<gene>
    <name evidence="2" type="ORF">C8P66_10462</name>
</gene>
<dbReference type="EMBL" id="QKYU01000004">
    <property type="protein sequence ID" value="PZW48648.1"/>
    <property type="molecule type" value="Genomic_DNA"/>
</dbReference>
<keyword evidence="2" id="KW-0808">Transferase</keyword>
<dbReference type="Gene3D" id="3.90.550.10">
    <property type="entry name" value="Spore Coat Polysaccharide Biosynthesis Protein SpsA, Chain A"/>
    <property type="match status" value="1"/>
</dbReference>
<dbReference type="Proteomes" id="UP000249688">
    <property type="component" value="Unassembled WGS sequence"/>
</dbReference>
<reference evidence="2 3" key="1">
    <citation type="submission" date="2018-06" db="EMBL/GenBank/DDBJ databases">
        <title>Genomic Encyclopedia of Archaeal and Bacterial Type Strains, Phase II (KMG-II): from individual species to whole genera.</title>
        <authorList>
            <person name="Goeker M."/>
        </authorList>
    </citation>
    <scope>NUCLEOTIDE SEQUENCE [LARGE SCALE GENOMIC DNA]</scope>
    <source>
        <strain evidence="2 3">DSM 24525</strain>
    </source>
</reference>
<evidence type="ECO:0000259" key="1">
    <source>
        <dbReference type="Pfam" id="PF00535"/>
    </source>
</evidence>
<dbReference type="GO" id="GO:0016740">
    <property type="term" value="F:transferase activity"/>
    <property type="evidence" value="ECO:0007669"/>
    <property type="project" value="UniProtKB-KW"/>
</dbReference>
<dbReference type="InterPro" id="IPR001173">
    <property type="entry name" value="Glyco_trans_2-like"/>
</dbReference>
<dbReference type="InterPro" id="IPR029044">
    <property type="entry name" value="Nucleotide-diphossugar_trans"/>
</dbReference>
<keyword evidence="3" id="KW-1185">Reference proteome</keyword>
<organism evidence="2 3">
    <name type="scientific">Humitalea rosea</name>
    <dbReference type="NCBI Taxonomy" id="990373"/>
    <lineage>
        <taxon>Bacteria</taxon>
        <taxon>Pseudomonadati</taxon>
        <taxon>Pseudomonadota</taxon>
        <taxon>Alphaproteobacteria</taxon>
        <taxon>Acetobacterales</taxon>
        <taxon>Roseomonadaceae</taxon>
        <taxon>Humitalea</taxon>
    </lineage>
</organism>
<dbReference type="Pfam" id="PF00535">
    <property type="entry name" value="Glycos_transf_2"/>
    <property type="match status" value="1"/>
</dbReference>
<proteinExistence type="predicted"/>
<dbReference type="InterPro" id="IPR050834">
    <property type="entry name" value="Glycosyltransf_2"/>
</dbReference>
<evidence type="ECO:0000313" key="3">
    <source>
        <dbReference type="Proteomes" id="UP000249688"/>
    </source>
</evidence>
<name>A0A2W7JAU9_9PROT</name>
<comment type="caution">
    <text evidence="2">The sequence shown here is derived from an EMBL/GenBank/DDBJ whole genome shotgun (WGS) entry which is preliminary data.</text>
</comment>
<evidence type="ECO:0000313" key="2">
    <source>
        <dbReference type="EMBL" id="PZW48648.1"/>
    </source>
</evidence>
<dbReference type="AlphaFoldDB" id="A0A2W7JAU9"/>